<feature type="domain" description="Spatacsin C-terminal" evidence="2">
    <location>
        <begin position="2842"/>
        <end position="3133"/>
    </location>
</feature>
<feature type="region of interest" description="Disordered" evidence="1">
    <location>
        <begin position="92"/>
        <end position="115"/>
    </location>
</feature>
<protein>
    <recommendedName>
        <fullName evidence="2">Spatacsin C-terminal domain-containing protein</fullName>
    </recommendedName>
</protein>
<evidence type="ECO:0000313" key="3">
    <source>
        <dbReference type="EMBL" id="GMN33407.1"/>
    </source>
</evidence>
<evidence type="ECO:0000259" key="2">
    <source>
        <dbReference type="Pfam" id="PF14649"/>
    </source>
</evidence>
<dbReference type="PANTHER" id="PTHR13650:SF0">
    <property type="entry name" value="SPATACSIN"/>
    <property type="match status" value="1"/>
</dbReference>
<reference evidence="3" key="1">
    <citation type="submission" date="2023-07" db="EMBL/GenBank/DDBJ databases">
        <title>draft genome sequence of fig (Ficus carica).</title>
        <authorList>
            <person name="Takahashi T."/>
            <person name="Nishimura K."/>
        </authorList>
    </citation>
    <scope>NUCLEOTIDE SEQUENCE</scope>
</reference>
<evidence type="ECO:0000256" key="1">
    <source>
        <dbReference type="SAM" id="MobiDB-lite"/>
    </source>
</evidence>
<dbReference type="GO" id="GO:0005737">
    <property type="term" value="C:cytoplasm"/>
    <property type="evidence" value="ECO:0007669"/>
    <property type="project" value="TreeGrafter"/>
</dbReference>
<dbReference type="PANTHER" id="PTHR13650">
    <property type="entry name" value="SPATACSIN"/>
    <property type="match status" value="1"/>
</dbReference>
<dbReference type="EMBL" id="BTGU01000004">
    <property type="protein sequence ID" value="GMN33407.1"/>
    <property type="molecule type" value="Genomic_DNA"/>
</dbReference>
<evidence type="ECO:0000313" key="4">
    <source>
        <dbReference type="Proteomes" id="UP001187192"/>
    </source>
</evidence>
<feature type="region of interest" description="Disordered" evidence="1">
    <location>
        <begin position="222"/>
        <end position="249"/>
    </location>
</feature>
<dbReference type="Pfam" id="PF14649">
    <property type="entry name" value="Spatacsin_C"/>
    <property type="match status" value="1"/>
</dbReference>
<feature type="compositionally biased region" description="Basic and acidic residues" evidence="1">
    <location>
        <begin position="105"/>
        <end position="114"/>
    </location>
</feature>
<feature type="compositionally biased region" description="Polar residues" evidence="1">
    <location>
        <begin position="236"/>
        <end position="245"/>
    </location>
</feature>
<feature type="region of interest" description="Disordered" evidence="1">
    <location>
        <begin position="960"/>
        <end position="979"/>
    </location>
</feature>
<proteinExistence type="predicted"/>
<name>A0AA87ZGP6_FICCA</name>
<accession>A0AA87ZGP6</accession>
<dbReference type="Proteomes" id="UP001187192">
    <property type="component" value="Unassembled WGS sequence"/>
</dbReference>
<organism evidence="3 4">
    <name type="scientific">Ficus carica</name>
    <name type="common">Common fig</name>
    <dbReference type="NCBI Taxonomy" id="3494"/>
    <lineage>
        <taxon>Eukaryota</taxon>
        <taxon>Viridiplantae</taxon>
        <taxon>Streptophyta</taxon>
        <taxon>Embryophyta</taxon>
        <taxon>Tracheophyta</taxon>
        <taxon>Spermatophyta</taxon>
        <taxon>Magnoliopsida</taxon>
        <taxon>eudicotyledons</taxon>
        <taxon>Gunneridae</taxon>
        <taxon>Pentapetalae</taxon>
        <taxon>rosids</taxon>
        <taxon>fabids</taxon>
        <taxon>Rosales</taxon>
        <taxon>Moraceae</taxon>
        <taxon>Ficeae</taxon>
        <taxon>Ficus</taxon>
    </lineage>
</organism>
<dbReference type="InterPro" id="IPR028103">
    <property type="entry name" value="Spatacsin"/>
</dbReference>
<dbReference type="InterPro" id="IPR028107">
    <property type="entry name" value="Spatacsin_C_dom"/>
</dbReference>
<sequence length="3224" mass="359221">MDPPLGQEGPAILQLHKWDLSHPKLKLSEFREAFISPTRQLLLLLSSQYEALLLPLLTALLGAFFDHVLEYPIIFNTYVLMSAEDGTATTEVENCSSESVHHRRSASDSRRDDMPCTSGSVLDFENGFSFENEAGSKRYPFVGDVYSVAWGVCGDTYNQHKNALFREFLFVSGSHGVTVHAFCKPNRNTETSRSALEGEFKQGGWVQWGPFVTLIQKKELEESSSSQHENNRNVEDVNTTNGNSERLSHELSRGIDSKIWFESFFTKVEDIESDGKRWTVFPEKSSFPCSTKVVSFPILNDNLPFMDVLSHNSLVNNERLKENVCEEEGDIESDILSISFSVGMNSLYKCTRVFSSDSHYCVGFALTLRDHACVDQSDEERSVCKNVVLIARLDSLGIHWVSLVKLEENQDIGLLVEWADFRFCEDLLVSLNSSGLVVFHSATSGEYVAHLDILETCGHKPQLSLQEQDKDKYNKSVGGRVFNRLIVASQASLLAAVDEYGVVYVIPAGHCLVEGGQTYEKLLPDFQDLGLGMLAGWVVGGSDIGCQREYCDFSGGQNCSLSFKRKGCLSFLDDDGNNALPKIQDQNLHGKGKQYTSSLSGFSAASEITNETPHESELESHPIRRIFLPTFRVNVDDSICFSPFGITRLIRRHNMKGQNSSQIVHFNLHAESAIRDDSCLSTEGEMFLLKGRNEVFVGDAVGCAFQGCLYLVTDGGLSLVLPSISVSSSFLAIESIGYRQWSINSGVGYQVKDNLKMRESKQPCSPWILEVLDRVLLYEGIEEADRLCFENGWDLKICRMRRFQLALNYLKLDDIEQCLEMLVAVNLAEEGILRLLFAAVYLMLKVGNDNDVSAASRLLALASCFATKMIRKFGLLQHDNDTHASPSLGDIEILSLPPVLPDRLPNEVGTSRGLSEMARFLEIIRNLQSRLSLKSKRPGQGLLDGGDESRLVAADFSQDGSKLSIDPQSSEMLNQNDSSLPVRSQYAENLALTSTDPKAQLDAENLHEVSALVPREEPFENKILSLENPKQMIARWKVDNLDLKTVVNDALLSGRLPLAVLQLHLHHSRDLIAEGEPHDIFNEVRDIGRAIAYDLFLKGETGLAVATLQRLGEDVETSLKQLLFGTMRRSLRVQIFEEMKRYGYLGPHEWEIMDRISLVESLYPSSSFWKTFIERLKEYTRVPASSQSGRRNYLRLLPSSVFNNFVLECSEVDGVVLGSWADINENPSVPVVDDDNVGVGYWAAAAVWCNVWDQRTIDRIVLDQSSVMDVNVLWESQLDYYMGRGDWEEVSKLLDLIPEHILVVRSLQISLDNLRPGPAVECDPGSSKRGNYMCSLEELDAVCTDVPNVKILRLPPNDVGSTWLKMHMEEKLGKKLIFLKECWEGTEEIVPLLARSGFITSKYEIPLNDDFVESLPDLKLADGGAIDTDMVQALHRVLIHYCVQCNLPYLLDLYLDQHKLVLDTGSLSSLQDAAGDCEWEKWLLLSRVKGREYDASFSNARSVTSRGLVPTTNLNVPEMDEIIRTVDDIAEGGGELAALATLMYAPAPIQNCLSSGGVKRHINSSAQCTLENLKPTLQSFPTLWRTFVSACFGQDSTISFLDHKANNAALTVAYNVQHGATVLSDYLNWRDNIFFSSGHDTSLLQMLPCWFPKAVRRLVQLYVQGPLGWQSLSGLRPGETLRHREIDFFANVDEHAEINAISWEATIQKHIEEELYDPTLEETGLGLEHHLHRGRALSAFNRLLSIRVQKLKSEGQSGESTHGQTNIQSDLQRLLAPLTESEGSLLSSVMPLAITHFEDSILVASCAFVLELCGLSASMLRVDIAALRRISSYYKSSEINDTGSAFHAVSREGDIVESLARALADDYLHQDSASITKKKKTLSLVTGKQSSRALILVLHHLEKASLPWTVDGNTCGSWLMSGNGDGVDLRSQQKAASQHWNLVTVFCQMHQLPLSTKYLAALARDNDWVGFLSEAQLRGYPFDVVIQVASKEFSDPRLRTHILTVLKSMQSRKKASTSSYTDNSEKRTETSFSDEQICYPVELFRILAECENQKNPGEALLKKAKDLSWSILAMIASCFSDVSPLSCLTVWLEITAARETSSIKVNDIASQIADNVGAAVEATNSLPAGSRSLTFHYNRRNPKRRRIMESIPGDLSDAAVTNISSSPAVAQAFVAQGFMVEEDRKIEICDSDEGHVSLSKMVAVLCEQHLFLPLLRAFEMFLPSCSLLPFIRALQAFSQMRLSEAAAHLGSFSARIKEEPTQLQANIGREGQIGISWISSMAVKAADATLLACPSPYEKRCLLQLLAATDFGDGGSAATYYRRLSWKINLAEPSLRKDDLLHLGNETLDDASLLTALEKNGHWEQARNWAKQLETSGGPWKSAFHHVTETQAESMVAEWKEFLWDVPEERVALWGHCQTLFIGYSFPALQAGLFFLKHAEAAEKDLPARELHELLILALQWLSGMITLSNPVYPLNLLREIETKVWLLAVESEAQVKSDGEFNIYGSMHDPTQKNGSSIIDQTASIITKMDNHINASRSRTNEKQDVRENNQVHYKNQSDTGFSTIAGGPTKARRRAKGYGVLRRPLLDPVDKSIESDEVPSSLYLKNDMSQLDENVKTGMSFSRWEERVGPAELERAVLSLLEFSQISAAKQLQHKLSPAQVPSEFVLVDAALKLATLSTPSELVYTSMLDEDIQSIMQSHNILTDQHQIQPLQVLESLATSFTEGRGRGLCKRIIAVVKAANVLGLSFSEAFDKQPIELLQLLSLKAQESFEEANLLVQTHSMPAANIAQILAESFLKGLLAAHRGGYMDSQKEEGPAPLLWRFSDFLKWAELCPSESEIGHALMRMVITGQEIPHACEVELLILSHHFYKSSACLDGGDVLVALAATRVDAYVSEGDFACLARLITGVGNFHALNFILGILIENGQLDLLLQKYSAAADANTSTAEAVRGFRMAVLTSLKHFNPNDLDAFAMVYNHFDMKHETAALLESRADQSSEQWFVRKDKDQNEDLLDAMRYFIEAAEVHSSIDAGNKTRRACARASLLSLQIRMPDIQWLNLSETNARRALVDQSRFQEALIVAEAYDLNQPSEWALVLWNLMLKPELLEEFVAEFVAVLPLQSSMLIDLARFYRAEVAARGDQSQFSVWLTGGGLPAEWAKYLGRSFRCLLRRTRDLRLRLQLATLATGFNDVINTCSKVLDKVPENAGPLVLRKGHGGAYLPLM</sequence>
<comment type="caution">
    <text evidence="3">The sequence shown here is derived from an EMBL/GenBank/DDBJ whole genome shotgun (WGS) entry which is preliminary data.</text>
</comment>
<keyword evidence="4" id="KW-1185">Reference proteome</keyword>
<gene>
    <name evidence="3" type="ORF">TIFTF001_004139</name>
</gene>